<dbReference type="EMBL" id="OU503056">
    <property type="protein sequence ID" value="CAI9785220.1"/>
    <property type="molecule type" value="Genomic_DNA"/>
</dbReference>
<reference evidence="9" key="1">
    <citation type="submission" date="2023-05" db="EMBL/GenBank/DDBJ databases">
        <authorList>
            <person name="Huff M."/>
        </authorList>
    </citation>
    <scope>NUCLEOTIDE SEQUENCE</scope>
</reference>
<protein>
    <submittedName>
        <fullName evidence="9">Uncharacterized protein</fullName>
    </submittedName>
</protein>
<dbReference type="PANTHER" id="PTHR10778:SF8">
    <property type="entry name" value="ADENOSINE 3'-PHOSPHO 5'-PHOSPHOSULFATE TRANSPORTER 2"/>
    <property type="match status" value="1"/>
</dbReference>
<organism evidence="9 10">
    <name type="scientific">Fraxinus pennsylvanica</name>
    <dbReference type="NCBI Taxonomy" id="56036"/>
    <lineage>
        <taxon>Eukaryota</taxon>
        <taxon>Viridiplantae</taxon>
        <taxon>Streptophyta</taxon>
        <taxon>Embryophyta</taxon>
        <taxon>Tracheophyta</taxon>
        <taxon>Spermatophyta</taxon>
        <taxon>Magnoliopsida</taxon>
        <taxon>eudicotyledons</taxon>
        <taxon>Gunneridae</taxon>
        <taxon>Pentapetalae</taxon>
        <taxon>asterids</taxon>
        <taxon>lamiids</taxon>
        <taxon>Lamiales</taxon>
        <taxon>Oleaceae</taxon>
        <taxon>Oleeae</taxon>
        <taxon>Fraxinus</taxon>
    </lineage>
</organism>
<evidence type="ECO:0000256" key="6">
    <source>
        <dbReference type="ARBA" id="ARBA00022989"/>
    </source>
</evidence>
<evidence type="ECO:0000256" key="2">
    <source>
        <dbReference type="ARBA" id="ARBA00008349"/>
    </source>
</evidence>
<name>A0AAD2AH35_9LAMI</name>
<proteinExistence type="inferred from homology"/>
<dbReference type="InterPro" id="IPR013657">
    <property type="entry name" value="SCL35B1-4/HUT1"/>
</dbReference>
<dbReference type="Pfam" id="PF08449">
    <property type="entry name" value="UAA"/>
    <property type="match status" value="1"/>
</dbReference>
<evidence type="ECO:0000313" key="9">
    <source>
        <dbReference type="EMBL" id="CAI9785220.1"/>
    </source>
</evidence>
<evidence type="ECO:0000256" key="5">
    <source>
        <dbReference type="ARBA" id="ARBA00022692"/>
    </source>
</evidence>
<feature type="transmembrane region" description="Helical" evidence="8">
    <location>
        <begin position="149"/>
        <end position="167"/>
    </location>
</feature>
<keyword evidence="5 8" id="KW-0812">Transmembrane</keyword>
<evidence type="ECO:0000256" key="7">
    <source>
        <dbReference type="ARBA" id="ARBA00023136"/>
    </source>
</evidence>
<evidence type="ECO:0000256" key="3">
    <source>
        <dbReference type="ARBA" id="ARBA00022448"/>
    </source>
</evidence>
<keyword evidence="6 8" id="KW-1133">Transmembrane helix</keyword>
<comment type="subcellular location">
    <subcellularLocation>
        <location evidence="1">Membrane</location>
        <topology evidence="1">Multi-pass membrane protein</topology>
    </subcellularLocation>
</comment>
<dbReference type="AlphaFoldDB" id="A0AAD2AH35"/>
<comment type="similarity">
    <text evidence="2">Belongs to the nucleotide-sugar transporter family. UDP-galactose:UMP antiporter (TC 2.A.7.11) subfamily.</text>
</comment>
<dbReference type="PANTHER" id="PTHR10778">
    <property type="entry name" value="SOLUTE CARRIER FAMILY 35 MEMBER B"/>
    <property type="match status" value="1"/>
</dbReference>
<evidence type="ECO:0000313" key="10">
    <source>
        <dbReference type="Proteomes" id="UP000834106"/>
    </source>
</evidence>
<gene>
    <name evidence="9" type="ORF">FPE_LOCUS32650</name>
</gene>
<evidence type="ECO:0000256" key="1">
    <source>
        <dbReference type="ARBA" id="ARBA00004141"/>
    </source>
</evidence>
<keyword evidence="7 8" id="KW-0472">Membrane</keyword>
<keyword evidence="10" id="KW-1185">Reference proteome</keyword>
<evidence type="ECO:0000256" key="4">
    <source>
        <dbReference type="ARBA" id="ARBA00022449"/>
    </source>
</evidence>
<dbReference type="GO" id="GO:0000139">
    <property type="term" value="C:Golgi membrane"/>
    <property type="evidence" value="ECO:0007669"/>
    <property type="project" value="TreeGrafter"/>
</dbReference>
<accession>A0AAD2AH35</accession>
<dbReference type="GO" id="GO:0005789">
    <property type="term" value="C:endoplasmic reticulum membrane"/>
    <property type="evidence" value="ECO:0007669"/>
    <property type="project" value="TreeGrafter"/>
</dbReference>
<sequence>MRAPSSESAVRSCVEAQRTKHQSEEGDPRLVHYLPSIIAGATMVYVIREIEPCNGMEYQNQLMSVLRISKHARSFVGKCSPVVCGSAADEASVWGRRLVHYLPPVIAGETMVYVIREIEPCNGMEYQNQLMSVLRISKEYVYNMLQFSYGWYFTFVQGWLYIFLIYLQGFTPKQMVNPWKTYVKLSAMLMDSNGLTKGSLAFLNYPA</sequence>
<dbReference type="GO" id="GO:0046964">
    <property type="term" value="F:3'-phosphoadenosine 5'-phosphosulfate transmembrane transporter activity"/>
    <property type="evidence" value="ECO:0007669"/>
    <property type="project" value="TreeGrafter"/>
</dbReference>
<keyword evidence="3" id="KW-0813">Transport</keyword>
<dbReference type="Proteomes" id="UP000834106">
    <property type="component" value="Chromosome 21"/>
</dbReference>
<keyword evidence="4" id="KW-0050">Antiport</keyword>
<dbReference type="GO" id="GO:0015297">
    <property type="term" value="F:antiporter activity"/>
    <property type="evidence" value="ECO:0007669"/>
    <property type="project" value="UniProtKB-KW"/>
</dbReference>
<evidence type="ECO:0000256" key="8">
    <source>
        <dbReference type="SAM" id="Phobius"/>
    </source>
</evidence>